<organism evidence="1">
    <name type="scientific">uncultured Caudovirales phage</name>
    <dbReference type="NCBI Taxonomy" id="2100421"/>
    <lineage>
        <taxon>Viruses</taxon>
        <taxon>Duplodnaviria</taxon>
        <taxon>Heunggongvirae</taxon>
        <taxon>Uroviricota</taxon>
        <taxon>Caudoviricetes</taxon>
        <taxon>Peduoviridae</taxon>
        <taxon>Maltschvirus</taxon>
        <taxon>Maltschvirus maltsch</taxon>
    </lineage>
</organism>
<dbReference type="EMBL" id="LR797260">
    <property type="protein sequence ID" value="CAB4197297.1"/>
    <property type="molecule type" value="Genomic_DNA"/>
</dbReference>
<name>A0A6J5RSQ5_9CAUD</name>
<gene>
    <name evidence="1" type="ORF">UFOVP1313_4</name>
</gene>
<sequence>MPENVQSPVHMTSDITAVADGALVGGRFVKITGKPGDGENYYAETATAAAKAFGIAVHDVADGERVSLIGTPGRIVKATAGGTIAAGAQVQIGTDGKVVVLASGVPVGTALSAGVAAGSIDIKLA</sequence>
<protein>
    <recommendedName>
        <fullName evidence="2">DUF2190 domain-containing protein</fullName>
    </recommendedName>
</protein>
<accession>A0A6J5RSQ5</accession>
<evidence type="ECO:0000313" key="1">
    <source>
        <dbReference type="EMBL" id="CAB4197297.1"/>
    </source>
</evidence>
<proteinExistence type="predicted"/>
<reference evidence="1" key="1">
    <citation type="submission" date="2020-05" db="EMBL/GenBank/DDBJ databases">
        <authorList>
            <person name="Chiriac C."/>
            <person name="Salcher M."/>
            <person name="Ghai R."/>
            <person name="Kavagutti S V."/>
        </authorList>
    </citation>
    <scope>NUCLEOTIDE SEQUENCE</scope>
</reference>
<dbReference type="InterPro" id="IPR011231">
    <property type="entry name" value="Phage_VT1-Sakai_H0018"/>
</dbReference>
<evidence type="ECO:0008006" key="2">
    <source>
        <dbReference type="Google" id="ProtNLM"/>
    </source>
</evidence>
<dbReference type="Pfam" id="PF09956">
    <property type="entry name" value="Phage_cement_2"/>
    <property type="match status" value="1"/>
</dbReference>